<feature type="region of interest" description="Disordered" evidence="2">
    <location>
        <begin position="133"/>
        <end position="157"/>
    </location>
</feature>
<sequence length="204" mass="23497">MGKCRFLNSAARLLAGTCPAQARFLLWTLSNIEGKKEHPVNLVCCYCFQFLFANNYRIRLLPKMKITSRTEKILNLEKKNYRLSLKQTKLLRKYKESKNALLITCNSCKKTTRHYGMSREEYSLKTPNLKISSNRSTPLIHKNSGSKRGKSSSGLRTTTVGLPIRHFSRTQNKAKILSSQLKKMLNFEEDKSKRGNLKNFLMSL</sequence>
<evidence type="ECO:0000313" key="3">
    <source>
        <dbReference type="EMBL" id="JAG68559.1"/>
    </source>
</evidence>
<evidence type="ECO:0000256" key="2">
    <source>
        <dbReference type="SAM" id="MobiDB-lite"/>
    </source>
</evidence>
<dbReference type="PANTHER" id="PTHR31402">
    <property type="entry name" value="UPF0711 PROTEIN C18ORF21"/>
    <property type="match status" value="1"/>
</dbReference>
<reference evidence="3" key="1">
    <citation type="journal article" date="2014" name="BMC Genomics">
        <title>RNA-seq and high-definition mass spectrometry reveal the complex and divergent venoms of two rear-fanged colubrid snakes.</title>
        <authorList>
            <person name="McGivern J.J."/>
            <person name="Wray K.P."/>
            <person name="Margres M.J."/>
            <person name="Couch M.E."/>
            <person name="Mackessy S.P."/>
            <person name="Rokyta D.R."/>
        </authorList>
    </citation>
    <scope>NUCLEOTIDE SEQUENCE</scope>
    <source>
        <tissue evidence="3">Venom gland</tissue>
    </source>
</reference>
<proteinExistence type="inferred from homology"/>
<dbReference type="EMBL" id="GBSH01000465">
    <property type="protein sequence ID" value="JAG68559.1"/>
    <property type="molecule type" value="Transcribed_RNA"/>
</dbReference>
<comment type="similarity">
    <text evidence="1">Belongs to the UPF0711 family.</text>
</comment>
<evidence type="ECO:0000256" key="1">
    <source>
        <dbReference type="ARBA" id="ARBA00006160"/>
    </source>
</evidence>
<dbReference type="Pfam" id="PF15719">
    <property type="entry name" value="Rmp24-like"/>
    <property type="match status" value="1"/>
</dbReference>
<accession>A0A0B8RRK2</accession>
<name>A0A0B8RRK2_9SAUR</name>
<dbReference type="InterPro" id="IPR029779">
    <property type="entry name" value="Rmp24-like"/>
</dbReference>
<protein>
    <submittedName>
        <fullName evidence="3">UPF0711 protein C18orf21-like protein</fullName>
    </submittedName>
</protein>
<dbReference type="PANTHER" id="PTHR31402:SF2">
    <property type="entry name" value="UPF0711 PROTEIN C18ORF21"/>
    <property type="match status" value="1"/>
</dbReference>
<organism evidence="3">
    <name type="scientific">Philothamnus irregularis</name>
    <name type="common">brown tree snake</name>
    <dbReference type="NCBI Taxonomy" id="1899461"/>
    <lineage>
        <taxon>Eukaryota</taxon>
        <taxon>Metazoa</taxon>
        <taxon>Chordata</taxon>
        <taxon>Craniata</taxon>
        <taxon>Vertebrata</taxon>
        <taxon>Euteleostomi</taxon>
        <taxon>Lepidosauria</taxon>
        <taxon>Squamata</taxon>
        <taxon>Bifurcata</taxon>
        <taxon>Unidentata</taxon>
        <taxon>Episquamata</taxon>
        <taxon>Toxicofera</taxon>
        <taxon>Serpentes</taxon>
        <taxon>Colubroidea</taxon>
        <taxon>Colubridae</taxon>
        <taxon>Colubrinae</taxon>
        <taxon>Philothamnus</taxon>
    </lineage>
</organism>
<dbReference type="AlphaFoldDB" id="A0A0B8RRK2"/>